<dbReference type="Pfam" id="PF07162">
    <property type="entry name" value="B9-C2"/>
    <property type="match status" value="1"/>
</dbReference>
<evidence type="ECO:0008006" key="9">
    <source>
        <dbReference type="Google" id="ProtNLM"/>
    </source>
</evidence>
<organism evidence="7 8">
    <name type="scientific">Petrolisthes manimaculis</name>
    <dbReference type="NCBI Taxonomy" id="1843537"/>
    <lineage>
        <taxon>Eukaryota</taxon>
        <taxon>Metazoa</taxon>
        <taxon>Ecdysozoa</taxon>
        <taxon>Arthropoda</taxon>
        <taxon>Crustacea</taxon>
        <taxon>Multicrustacea</taxon>
        <taxon>Malacostraca</taxon>
        <taxon>Eumalacostraca</taxon>
        <taxon>Eucarida</taxon>
        <taxon>Decapoda</taxon>
        <taxon>Pleocyemata</taxon>
        <taxon>Anomura</taxon>
        <taxon>Galatheoidea</taxon>
        <taxon>Porcellanidae</taxon>
        <taxon>Petrolisthes</taxon>
    </lineage>
</organism>
<evidence type="ECO:0000313" key="7">
    <source>
        <dbReference type="EMBL" id="KAK4312738.1"/>
    </source>
</evidence>
<evidence type="ECO:0000256" key="2">
    <source>
        <dbReference type="ARBA" id="ARBA00022490"/>
    </source>
</evidence>
<protein>
    <recommendedName>
        <fullName evidence="9">Meckel syndrome type 1 protein</fullName>
    </recommendedName>
</protein>
<proteinExistence type="predicted"/>
<keyword evidence="5" id="KW-0966">Cell projection</keyword>
<keyword evidence="3" id="KW-0970">Cilium biogenesis/degradation</keyword>
<dbReference type="EMBL" id="JAWZYT010001380">
    <property type="protein sequence ID" value="KAK4312738.1"/>
    <property type="molecule type" value="Genomic_DNA"/>
</dbReference>
<keyword evidence="2" id="KW-0963">Cytoplasm</keyword>
<accession>A0AAE1U708</accession>
<evidence type="ECO:0000256" key="3">
    <source>
        <dbReference type="ARBA" id="ARBA00022794"/>
    </source>
</evidence>
<name>A0AAE1U708_9EUCA</name>
<evidence type="ECO:0000256" key="4">
    <source>
        <dbReference type="ARBA" id="ARBA00023212"/>
    </source>
</evidence>
<evidence type="ECO:0000256" key="6">
    <source>
        <dbReference type="SAM" id="MobiDB-lite"/>
    </source>
</evidence>
<keyword evidence="8" id="KW-1185">Reference proteome</keyword>
<reference evidence="7" key="1">
    <citation type="submission" date="2023-11" db="EMBL/GenBank/DDBJ databases">
        <title>Genome assemblies of two species of porcelain crab, Petrolisthes cinctipes and Petrolisthes manimaculis (Anomura: Porcellanidae).</title>
        <authorList>
            <person name="Angst P."/>
        </authorList>
    </citation>
    <scope>NUCLEOTIDE SEQUENCE</scope>
    <source>
        <strain evidence="7">PB745_02</strain>
        <tissue evidence="7">Gill</tissue>
    </source>
</reference>
<gene>
    <name evidence="7" type="ORF">Pmani_015858</name>
</gene>
<dbReference type="PROSITE" id="PS51381">
    <property type="entry name" value="C2_B9"/>
    <property type="match status" value="1"/>
</dbReference>
<sequence>MEPAKDQCAYYFAKERITNLQIRVSLQQLTGSQLVAVSPRDLEVISGAREEEEVPLVPLANSTLPLAESTSAFTQHSLIKWQQKLLSPCEIVELSRPVYADNPKYKTLHEQAIKHKRRKKRKHRIFTYKHEDRYQCQNESCVSTSKKMEPMSWLRQRKNIAENTAALRSQDTAESIHTTEKKSNKKSGDDSLPHQQYFYIMADLAPTENLGETQAYEVVLCEMRFDTQGQLTVTPDFTRPATKPHRIESYGADNAQYEYKIENVSPIRSLVEHQQETRLSEQLSKQRIEEVHEVSGLEWEESGERKEGEVRLVVTGEITRALHFDDAASSLYVHYALYLPPGWRSNSGSECEGFTPSCVVSYIDGVPTAHYSTPFSLDLTRHQSGRGWPLLLLAVYSVDWLGRDRDEGYASFTLPTPGDTGKNDATESVHTVAMWRPAQTSPLDKMRRFFLGGCQLITDFTYLALPVSSQVERVSRLGFNTVSSGSVELRVSSVVQADFTHTDYGMVVETPPGWQISTLAVIDAFNRSRQKLRAAKEGL</sequence>
<dbReference type="PANTHER" id="PTHR12968">
    <property type="entry name" value="B9 DOMAIN-CONTAINING"/>
    <property type="match status" value="1"/>
</dbReference>
<dbReference type="InterPro" id="IPR010796">
    <property type="entry name" value="C2_B9-type_dom"/>
</dbReference>
<dbReference type="AlphaFoldDB" id="A0AAE1U708"/>
<evidence type="ECO:0000256" key="5">
    <source>
        <dbReference type="ARBA" id="ARBA00023273"/>
    </source>
</evidence>
<dbReference type="PANTHER" id="PTHR12968:SF4">
    <property type="entry name" value="TECTONIC-LIKE COMPLEX MEMBER MKS1"/>
    <property type="match status" value="1"/>
</dbReference>
<dbReference type="GO" id="GO:0060271">
    <property type="term" value="P:cilium assembly"/>
    <property type="evidence" value="ECO:0007669"/>
    <property type="project" value="TreeGrafter"/>
</dbReference>
<evidence type="ECO:0000313" key="8">
    <source>
        <dbReference type="Proteomes" id="UP001292094"/>
    </source>
</evidence>
<dbReference type="GO" id="GO:0036038">
    <property type="term" value="C:MKS complex"/>
    <property type="evidence" value="ECO:0007669"/>
    <property type="project" value="TreeGrafter"/>
</dbReference>
<feature type="region of interest" description="Disordered" evidence="6">
    <location>
        <begin position="165"/>
        <end position="192"/>
    </location>
</feature>
<feature type="compositionally biased region" description="Basic and acidic residues" evidence="6">
    <location>
        <begin position="177"/>
        <end position="192"/>
    </location>
</feature>
<evidence type="ECO:0000256" key="1">
    <source>
        <dbReference type="ARBA" id="ARBA00004120"/>
    </source>
</evidence>
<comment type="caution">
    <text evidence="7">The sequence shown here is derived from an EMBL/GenBank/DDBJ whole genome shotgun (WGS) entry which is preliminary data.</text>
</comment>
<keyword evidence="4" id="KW-0206">Cytoskeleton</keyword>
<dbReference type="Proteomes" id="UP001292094">
    <property type="component" value="Unassembled WGS sequence"/>
</dbReference>
<feature type="compositionally biased region" description="Polar residues" evidence="6">
    <location>
        <begin position="166"/>
        <end position="176"/>
    </location>
</feature>
<comment type="subcellular location">
    <subcellularLocation>
        <location evidence="1">Cytoplasm</location>
        <location evidence="1">Cytoskeleton</location>
        <location evidence="1">Cilium basal body</location>
    </subcellularLocation>
</comment>